<keyword evidence="2" id="KW-1185">Reference proteome</keyword>
<gene>
    <name evidence="1" type="ORF">GGQ57_001824</name>
</gene>
<name>A0ABR6KM21_9BACT</name>
<dbReference type="RefSeq" id="WP_183670257.1">
    <property type="nucleotide sequence ID" value="NZ_BMPB01000001.1"/>
</dbReference>
<protein>
    <recommendedName>
        <fullName evidence="3">Six-hairpin glycosidase</fullName>
    </recommendedName>
</protein>
<evidence type="ECO:0008006" key="3">
    <source>
        <dbReference type="Google" id="ProtNLM"/>
    </source>
</evidence>
<dbReference type="Gene3D" id="1.50.10.10">
    <property type="match status" value="1"/>
</dbReference>
<organism evidence="1 2">
    <name type="scientific">Parabacteroides faecis</name>
    <dbReference type="NCBI Taxonomy" id="1217282"/>
    <lineage>
        <taxon>Bacteria</taxon>
        <taxon>Pseudomonadati</taxon>
        <taxon>Bacteroidota</taxon>
        <taxon>Bacteroidia</taxon>
        <taxon>Bacteroidales</taxon>
        <taxon>Tannerellaceae</taxon>
        <taxon>Parabacteroides</taxon>
    </lineage>
</organism>
<evidence type="ECO:0000313" key="2">
    <source>
        <dbReference type="Proteomes" id="UP000533637"/>
    </source>
</evidence>
<dbReference type="SUPFAM" id="SSF48208">
    <property type="entry name" value="Six-hairpin glycosidases"/>
    <property type="match status" value="1"/>
</dbReference>
<reference evidence="1 2" key="1">
    <citation type="submission" date="2020-08" db="EMBL/GenBank/DDBJ databases">
        <title>Genomic Encyclopedia of Type Strains, Phase IV (KMG-IV): sequencing the most valuable type-strain genomes for metagenomic binning, comparative biology and taxonomic classification.</title>
        <authorList>
            <person name="Goeker M."/>
        </authorList>
    </citation>
    <scope>NUCLEOTIDE SEQUENCE [LARGE SCALE GENOMIC DNA]</scope>
    <source>
        <strain evidence="1 2">DSM 102983</strain>
    </source>
</reference>
<accession>A0ABR6KM21</accession>
<comment type="caution">
    <text evidence="1">The sequence shown here is derived from an EMBL/GenBank/DDBJ whole genome shotgun (WGS) entry which is preliminary data.</text>
</comment>
<sequence>MKVNRIILFFILLLLQMATIEAQEFIPYKKVIDPGIDDPSKQWCYMAKSTTVIGMPFQSEEAGITQVTYDGSLYTTFAELGFFYGKNNTALMARQKTFYEGWMPIVQYDWKDNGVQYELETFASALDDGEVLNFVKIKMKNFSSGNQDVDFTSVVRACYPDNREGIVKGFSSDNVFEIRDGKVLRDGKLLYTFPAGAKNEAVNGVPYRKSFSGSDYNINEETAVALARYHFSMKSGEEKELVFKMPQVPVDTNQISVIRAIDQADYSFYRDRTISYWKEKVENKIRYEIPEKQFQDGLKASIVHLLLATRTIKGKKTVTDGLPYPNFFLTSSPEHLMACLMMGLNDYAKMIILNAVSYQQPNGRYADIALEHDNGTPPVAQGHIMYNLANYFFFTRDVSTMKEVYPSLQKAVDFIATEIAKNKYGLLPPAVPYDNEMIDGHYTTNNVWALLGIRSAVRIANELGNKKDADDWSALEQTYRKNIMKGIEVSVHADGYVPTGLYPFLTGKAARRGFDEYMTNADWENMLLAYPSELLSPDDPMVKGTLQHIRKEYAEGIMTYRHGLYLHQYITANMIEQYMVGGNTKQALIDFYHILLHCGSTYEGFENLVRPWTDRQVPSCPPPHAWASSKIAFTIRNFLVYEYGGKFGLEPEERNLYLFSVLSPAWVQPGKRLVIQEAPTEMGTVSARMDFKEGGATVTIRKNFQQQPGAIRIRIPYFKKLVRFTTDAGKSCVEDGCLVLSPDVRTVQIDWQDIPMRGVSEELLAAYRACTTFEGVDEKGCAILKEGKAFLLPAEKQNKEEILSFNLVLKNFLHEFDRRRVEKLKQGYEQYMIDIPSIR</sequence>
<proteinExistence type="predicted"/>
<dbReference type="InterPro" id="IPR012341">
    <property type="entry name" value="6hp_glycosidase-like_sf"/>
</dbReference>
<evidence type="ECO:0000313" key="1">
    <source>
        <dbReference type="EMBL" id="MBB4621927.1"/>
    </source>
</evidence>
<dbReference type="EMBL" id="JACHOC010000003">
    <property type="protein sequence ID" value="MBB4621927.1"/>
    <property type="molecule type" value="Genomic_DNA"/>
</dbReference>
<dbReference type="InterPro" id="IPR008928">
    <property type="entry name" value="6-hairpin_glycosidase_sf"/>
</dbReference>
<dbReference type="Proteomes" id="UP000533637">
    <property type="component" value="Unassembled WGS sequence"/>
</dbReference>